<dbReference type="Pfam" id="PF04183">
    <property type="entry name" value="IucA_IucC"/>
    <property type="match status" value="1"/>
</dbReference>
<evidence type="ECO:0000256" key="1">
    <source>
        <dbReference type="ARBA" id="ARBA00004924"/>
    </source>
</evidence>
<comment type="similarity">
    <text evidence="2">Belongs to the IucA/IucC family.</text>
</comment>
<evidence type="ECO:0000256" key="2">
    <source>
        <dbReference type="ARBA" id="ARBA00007832"/>
    </source>
</evidence>
<dbReference type="RefSeq" id="WP_184405147.1">
    <property type="nucleotide sequence ID" value="NZ_JACHHJ010000005.1"/>
</dbReference>
<feature type="domain" description="Aerobactin siderophore biosynthesis IucA/IucC-like C-terminal" evidence="4">
    <location>
        <begin position="431"/>
        <end position="569"/>
    </location>
</feature>
<evidence type="ECO:0000259" key="3">
    <source>
        <dbReference type="Pfam" id="PF04183"/>
    </source>
</evidence>
<sequence length="608" mass="69070">MNQVLYHSPAMSAERIVFKDLVNAFIAEEIIPVNAENLLSFRNASKEIQVLFCPEEDALIYTGALCLQLEKSKRQGVQWKAGTPVYGRQKDQWVWLETAVELANFVLRPSGGTGVENFIRSVETSVEQLALSLQQLEREQSLPPRTAYEWFMESEKIASLRDRPFHPVSKAKVGFDIENYQRYMAEFKEAIPLCWIGIANDCVVNGDVEGKPTCLDLLPEQERSVIEEEITNRGVDREQYTIIPVHPWQMSQVIEPYFQEEMAKQTILPLMTRGGNYLATSSVRSMAPSERSRNMLKLPIGVASLGAARYLPVVKLMNGISGEQLLRQAIACDDRLKEIVYVCKENAWWGYLPPSLGLFDDHPRHLAAQLREYPQELLTDDYKIIAMSSLGAGEASFAFVQQLLGKQCSKATILQFYQDIAALFYEVAMRLFKVGVVPEIHGQNCCLVFDGIRPVAILFRDHDSVRLHPPYTQQHELDNPEYLIRPGYSNSLYNDTIEELLFYVQTLGTQVNMASIMETLSENFHIPEKQFWEITEQEWKQALQAIDLSNSEKKQIHHLLFTSEKWPVKMVVRPLLDIGSVPGAMPSGKSEGVNPFCIKERSFYGSGS</sequence>
<dbReference type="PANTHER" id="PTHR34384">
    <property type="entry name" value="L-2,3-DIAMINOPROPANOATE--CITRATE LIGASE"/>
    <property type="match status" value="1"/>
</dbReference>
<dbReference type="InterPro" id="IPR022770">
    <property type="entry name" value="IucA/IucC-like_C"/>
</dbReference>
<dbReference type="AlphaFoldDB" id="A0A841PQE3"/>
<protein>
    <submittedName>
        <fullName evidence="5">Siderophore synthetase component</fullName>
    </submittedName>
</protein>
<proteinExistence type="inferred from homology"/>
<dbReference type="Pfam" id="PF06276">
    <property type="entry name" value="FhuF"/>
    <property type="match status" value="1"/>
</dbReference>
<comment type="caution">
    <text evidence="5">The sequence shown here is derived from an EMBL/GenBank/DDBJ whole genome shotgun (WGS) entry which is preliminary data.</text>
</comment>
<gene>
    <name evidence="5" type="ORF">HNR44_003071</name>
</gene>
<dbReference type="InterPro" id="IPR037455">
    <property type="entry name" value="LucA/IucC-like"/>
</dbReference>
<dbReference type="EMBL" id="JACHHJ010000005">
    <property type="protein sequence ID" value="MBB6451077.1"/>
    <property type="molecule type" value="Genomic_DNA"/>
</dbReference>
<evidence type="ECO:0000313" key="6">
    <source>
        <dbReference type="Proteomes" id="UP000568839"/>
    </source>
</evidence>
<comment type="pathway">
    <text evidence="1">Siderophore biosynthesis.</text>
</comment>
<dbReference type="Proteomes" id="UP000568839">
    <property type="component" value="Unassembled WGS sequence"/>
</dbReference>
<name>A0A841PQE3_9BACL</name>
<dbReference type="GO" id="GO:0019290">
    <property type="term" value="P:siderophore biosynthetic process"/>
    <property type="evidence" value="ECO:0007669"/>
    <property type="project" value="InterPro"/>
</dbReference>
<accession>A0A841PQE3</accession>
<organism evidence="5 6">
    <name type="scientific">Geomicrobium halophilum</name>
    <dbReference type="NCBI Taxonomy" id="549000"/>
    <lineage>
        <taxon>Bacteria</taxon>
        <taxon>Bacillati</taxon>
        <taxon>Bacillota</taxon>
        <taxon>Bacilli</taxon>
        <taxon>Bacillales</taxon>
        <taxon>Geomicrobium</taxon>
    </lineage>
</organism>
<evidence type="ECO:0000259" key="4">
    <source>
        <dbReference type="Pfam" id="PF06276"/>
    </source>
</evidence>
<reference evidence="5 6" key="1">
    <citation type="submission" date="2020-08" db="EMBL/GenBank/DDBJ databases">
        <title>Genomic Encyclopedia of Type Strains, Phase IV (KMG-IV): sequencing the most valuable type-strain genomes for metagenomic binning, comparative biology and taxonomic classification.</title>
        <authorList>
            <person name="Goeker M."/>
        </authorList>
    </citation>
    <scope>NUCLEOTIDE SEQUENCE [LARGE SCALE GENOMIC DNA]</scope>
    <source>
        <strain evidence="5 6">DSM 21769</strain>
    </source>
</reference>
<dbReference type="PANTHER" id="PTHR34384:SF6">
    <property type="entry name" value="STAPHYLOFERRIN B SYNTHASE"/>
    <property type="match status" value="1"/>
</dbReference>
<dbReference type="Gene3D" id="1.10.510.40">
    <property type="match status" value="1"/>
</dbReference>
<feature type="domain" description="Aerobactin siderophore biosynthesis IucA/IucC N-terminal" evidence="3">
    <location>
        <begin position="151"/>
        <end position="390"/>
    </location>
</feature>
<dbReference type="GO" id="GO:0016881">
    <property type="term" value="F:acid-amino acid ligase activity"/>
    <property type="evidence" value="ECO:0007669"/>
    <property type="project" value="UniProtKB-ARBA"/>
</dbReference>
<keyword evidence="6" id="KW-1185">Reference proteome</keyword>
<evidence type="ECO:0000313" key="5">
    <source>
        <dbReference type="EMBL" id="MBB6451077.1"/>
    </source>
</evidence>
<dbReference type="InterPro" id="IPR007310">
    <property type="entry name" value="Aerobactin_biosyn_IucA/IucC_N"/>
</dbReference>